<name>A0ACB9QMQ6_9MYRT</name>
<reference evidence="2" key="1">
    <citation type="journal article" date="2023" name="Front. Plant Sci.">
        <title>Chromosomal-level genome assembly of Melastoma candidum provides insights into trichome evolution.</title>
        <authorList>
            <person name="Zhong Y."/>
            <person name="Wu W."/>
            <person name="Sun C."/>
            <person name="Zou P."/>
            <person name="Liu Y."/>
            <person name="Dai S."/>
            <person name="Zhou R."/>
        </authorList>
    </citation>
    <scope>NUCLEOTIDE SEQUENCE [LARGE SCALE GENOMIC DNA]</scope>
</reference>
<gene>
    <name evidence="1" type="ORF">MLD38_016531</name>
</gene>
<evidence type="ECO:0000313" key="1">
    <source>
        <dbReference type="EMBL" id="KAI4367905.1"/>
    </source>
</evidence>
<comment type="caution">
    <text evidence="1">The sequence shown here is derived from an EMBL/GenBank/DDBJ whole genome shotgun (WGS) entry which is preliminary data.</text>
</comment>
<sequence>MSSSTTTVASRRIAVVTGGNKGIGLETCKQLASAGIFVILTARDVERGNQAVEELRGIGLNDVVFHQLDVLDPSSISSLADFLAKEYGRVDILVNNAGVVGARMVGGTHRRLTEEDFAGPQAKALREELVVVTPEIAGHCLRTNYYAVKHLTTAILPLLQHSDSPRIVNVSSGLGQLKNFPNEKLREELSGIGADLTEETIDNIVERFLEAQKNDRIDIEGWPPLGSAYVVSKAALNAYTRIMAKKYPKIAINAVCPGHTATDLNGHTGVQTVQEGGKRPVAVALLPHGGPSGVFFYSGEVAAF</sequence>
<evidence type="ECO:0000313" key="2">
    <source>
        <dbReference type="Proteomes" id="UP001057402"/>
    </source>
</evidence>
<protein>
    <submittedName>
        <fullName evidence="1">Uncharacterized protein</fullName>
    </submittedName>
</protein>
<proteinExistence type="predicted"/>
<organism evidence="1 2">
    <name type="scientific">Melastoma candidum</name>
    <dbReference type="NCBI Taxonomy" id="119954"/>
    <lineage>
        <taxon>Eukaryota</taxon>
        <taxon>Viridiplantae</taxon>
        <taxon>Streptophyta</taxon>
        <taxon>Embryophyta</taxon>
        <taxon>Tracheophyta</taxon>
        <taxon>Spermatophyta</taxon>
        <taxon>Magnoliopsida</taxon>
        <taxon>eudicotyledons</taxon>
        <taxon>Gunneridae</taxon>
        <taxon>Pentapetalae</taxon>
        <taxon>rosids</taxon>
        <taxon>malvids</taxon>
        <taxon>Myrtales</taxon>
        <taxon>Melastomataceae</taxon>
        <taxon>Melastomatoideae</taxon>
        <taxon>Melastomateae</taxon>
        <taxon>Melastoma</taxon>
    </lineage>
</organism>
<keyword evidence="2" id="KW-1185">Reference proteome</keyword>
<dbReference type="Proteomes" id="UP001057402">
    <property type="component" value="Chromosome 5"/>
</dbReference>
<accession>A0ACB9QMQ6</accession>
<dbReference type="EMBL" id="CM042884">
    <property type="protein sequence ID" value="KAI4367905.1"/>
    <property type="molecule type" value="Genomic_DNA"/>
</dbReference>